<dbReference type="PANTHER" id="PTHR16223">
    <property type="entry name" value="TRANSCRIPTION FACTOR BHLH83-RELATED"/>
    <property type="match status" value="1"/>
</dbReference>
<name>A0A0D9WMV1_9ORYZ</name>
<evidence type="ECO:0000313" key="10">
    <source>
        <dbReference type="Proteomes" id="UP000032180"/>
    </source>
</evidence>
<dbReference type="GO" id="GO:0000981">
    <property type="term" value="F:DNA-binding transcription factor activity, RNA polymerase II-specific"/>
    <property type="evidence" value="ECO:0007669"/>
    <property type="project" value="TreeGrafter"/>
</dbReference>
<feature type="region of interest" description="Disordered" evidence="7">
    <location>
        <begin position="378"/>
        <end position="417"/>
    </location>
</feature>
<dbReference type="AlphaFoldDB" id="A0A0D9WMV1"/>
<proteinExistence type="inferred from homology"/>
<dbReference type="InterPro" id="IPR045843">
    <property type="entry name" value="IND-like"/>
</dbReference>
<dbReference type="Gramene" id="LPERR06G05570.1">
    <property type="protein sequence ID" value="LPERR06G05570.1"/>
    <property type="gene ID" value="LPERR06G05570"/>
</dbReference>
<dbReference type="GO" id="GO:0000978">
    <property type="term" value="F:RNA polymerase II cis-regulatory region sequence-specific DNA binding"/>
    <property type="evidence" value="ECO:0007669"/>
    <property type="project" value="TreeGrafter"/>
</dbReference>
<evidence type="ECO:0000256" key="3">
    <source>
        <dbReference type="ARBA" id="ARBA00023015"/>
    </source>
</evidence>
<keyword evidence="5" id="KW-0804">Transcription</keyword>
<evidence type="ECO:0000313" key="9">
    <source>
        <dbReference type="EnsemblPlants" id="LPERR06G05570.1"/>
    </source>
</evidence>
<reference evidence="9" key="3">
    <citation type="submission" date="2015-04" db="UniProtKB">
        <authorList>
            <consortium name="EnsemblPlants"/>
        </authorList>
    </citation>
    <scope>IDENTIFICATION</scope>
</reference>
<feature type="region of interest" description="Disordered" evidence="7">
    <location>
        <begin position="489"/>
        <end position="514"/>
    </location>
</feature>
<keyword evidence="3" id="KW-0805">Transcription regulation</keyword>
<comment type="subcellular location">
    <subcellularLocation>
        <location evidence="1">Nucleus</location>
    </subcellularLocation>
</comment>
<dbReference type="STRING" id="77586.A0A0D9WMV1"/>
<evidence type="ECO:0000256" key="5">
    <source>
        <dbReference type="ARBA" id="ARBA00023163"/>
    </source>
</evidence>
<keyword evidence="6" id="KW-0539">Nucleus</keyword>
<feature type="compositionally biased region" description="Polar residues" evidence="7">
    <location>
        <begin position="389"/>
        <end position="399"/>
    </location>
</feature>
<dbReference type="FunFam" id="4.10.280.10:FF:000017">
    <property type="entry name" value="Transcription factor bHLH66"/>
    <property type="match status" value="1"/>
</dbReference>
<comment type="similarity">
    <text evidence="2">Belongs to the bHLH protein family.</text>
</comment>
<evidence type="ECO:0000256" key="6">
    <source>
        <dbReference type="ARBA" id="ARBA00023242"/>
    </source>
</evidence>
<dbReference type="Gene3D" id="4.10.280.10">
    <property type="entry name" value="Helix-loop-helix DNA-binding domain"/>
    <property type="match status" value="1"/>
</dbReference>
<reference evidence="10" key="2">
    <citation type="submission" date="2013-12" db="EMBL/GenBank/DDBJ databases">
        <authorList>
            <person name="Yu Y."/>
            <person name="Lee S."/>
            <person name="de Baynast K."/>
            <person name="Wissotski M."/>
            <person name="Liu L."/>
            <person name="Talag J."/>
            <person name="Goicoechea J."/>
            <person name="Angelova A."/>
            <person name="Jetty R."/>
            <person name="Kudrna D."/>
            <person name="Golser W."/>
            <person name="Rivera L."/>
            <person name="Zhang J."/>
            <person name="Wing R."/>
        </authorList>
    </citation>
    <scope>NUCLEOTIDE SEQUENCE</scope>
</reference>
<keyword evidence="10" id="KW-1185">Reference proteome</keyword>
<evidence type="ECO:0000256" key="4">
    <source>
        <dbReference type="ARBA" id="ARBA00023125"/>
    </source>
</evidence>
<dbReference type="GO" id="GO:0046983">
    <property type="term" value="F:protein dimerization activity"/>
    <property type="evidence" value="ECO:0007669"/>
    <property type="project" value="InterPro"/>
</dbReference>
<dbReference type="SUPFAM" id="SSF47459">
    <property type="entry name" value="HLH, helix-loop-helix DNA-binding domain"/>
    <property type="match status" value="1"/>
</dbReference>
<dbReference type="Proteomes" id="UP000032180">
    <property type="component" value="Chromosome 6"/>
</dbReference>
<organism evidence="9 10">
    <name type="scientific">Leersia perrieri</name>
    <dbReference type="NCBI Taxonomy" id="77586"/>
    <lineage>
        <taxon>Eukaryota</taxon>
        <taxon>Viridiplantae</taxon>
        <taxon>Streptophyta</taxon>
        <taxon>Embryophyta</taxon>
        <taxon>Tracheophyta</taxon>
        <taxon>Spermatophyta</taxon>
        <taxon>Magnoliopsida</taxon>
        <taxon>Liliopsida</taxon>
        <taxon>Poales</taxon>
        <taxon>Poaceae</taxon>
        <taxon>BOP clade</taxon>
        <taxon>Oryzoideae</taxon>
        <taxon>Oryzeae</taxon>
        <taxon>Oryzinae</taxon>
        <taxon>Leersia</taxon>
    </lineage>
</organism>
<protein>
    <recommendedName>
        <fullName evidence="8">BHLH domain-containing protein</fullName>
    </recommendedName>
</protein>
<dbReference type="SMART" id="SM00353">
    <property type="entry name" value="HLH"/>
    <property type="match status" value="1"/>
</dbReference>
<dbReference type="EnsemblPlants" id="LPERR06G05570.1">
    <property type="protein sequence ID" value="LPERR06G05570.1"/>
    <property type="gene ID" value="LPERR06G05570"/>
</dbReference>
<dbReference type="Pfam" id="PF00010">
    <property type="entry name" value="HLH"/>
    <property type="match status" value="1"/>
</dbReference>
<dbReference type="GO" id="GO:0005634">
    <property type="term" value="C:nucleus"/>
    <property type="evidence" value="ECO:0007669"/>
    <property type="project" value="UniProtKB-SubCell"/>
</dbReference>
<keyword evidence="4" id="KW-0238">DNA-binding</keyword>
<dbReference type="PANTHER" id="PTHR16223:SF62">
    <property type="entry name" value="OS06G0193400 PROTEIN"/>
    <property type="match status" value="1"/>
</dbReference>
<dbReference type="eggNOG" id="ENOG502QRMQ">
    <property type="taxonomic scope" value="Eukaryota"/>
</dbReference>
<sequence>MIMRTTPLGWLCISSSQSNASSVLTLGKKAPFFLSSPLLSPHTRLFLFFLLTPLLLFPLRLPRSNLRLLRYRHQPPQDSGAWVNKRASMDYSAGSYVWPHNSGSENYGFGDGSSESYAQEGSLPPSGYFVGSGSDRSLKTTENEKNPAMLANGCLPYNTQAHPLSGQILSKDGLHSNLLDLQQLQNNSNLQGNSFPPGVLQCNSTSGTFDAKLDTPGLAELPHALSSSIDSNGSDISAFLADVHAVSSAPTLCSAFQNIPSFMEPVNLEAFGFQGSQNTAMLNKTSHPNGNPLLFDNAAMASLHDSKEFINGASISSFGTVLQALGAGGLKAQQQKQNVRDIPLPTFTSGNHLAVTDAQVPPLPSKILPLLHDHKSEYPINRSSDVEPQANSAPGNSASVKPRTRARRGQATDPHSIAERLRREKISERMKNLQDLVPNSNKADKASMLDEIIDYVKFLQLQVKVLSMSRLGAPGAVLPLLRESQTECHSNPSLSASTISQGLPDMPDSEDSSAFEQEVVKLMETSITSAMQYLQNKGLCLMPIALASAISNQKGMAVAAIPPEK</sequence>
<dbReference type="PROSITE" id="PS50888">
    <property type="entry name" value="BHLH"/>
    <property type="match status" value="1"/>
</dbReference>
<reference evidence="9 10" key="1">
    <citation type="submission" date="2012-08" db="EMBL/GenBank/DDBJ databases">
        <title>Oryza genome evolution.</title>
        <authorList>
            <person name="Wing R.A."/>
        </authorList>
    </citation>
    <scope>NUCLEOTIDE SEQUENCE</scope>
</reference>
<accession>A0A0D9WMV1</accession>
<dbReference type="InterPro" id="IPR011598">
    <property type="entry name" value="bHLH_dom"/>
</dbReference>
<dbReference type="GO" id="GO:0080147">
    <property type="term" value="P:root hair cell development"/>
    <property type="evidence" value="ECO:0007669"/>
    <property type="project" value="UniProtKB-ARBA"/>
</dbReference>
<evidence type="ECO:0000256" key="2">
    <source>
        <dbReference type="ARBA" id="ARBA00005510"/>
    </source>
</evidence>
<evidence type="ECO:0000256" key="7">
    <source>
        <dbReference type="SAM" id="MobiDB-lite"/>
    </source>
</evidence>
<dbReference type="InterPro" id="IPR036638">
    <property type="entry name" value="HLH_DNA-bd_sf"/>
</dbReference>
<evidence type="ECO:0000259" key="8">
    <source>
        <dbReference type="PROSITE" id="PS50888"/>
    </source>
</evidence>
<feature type="compositionally biased region" description="Polar residues" evidence="7">
    <location>
        <begin position="489"/>
        <end position="501"/>
    </location>
</feature>
<evidence type="ECO:0000256" key="1">
    <source>
        <dbReference type="ARBA" id="ARBA00004123"/>
    </source>
</evidence>
<feature type="domain" description="BHLH" evidence="8">
    <location>
        <begin position="410"/>
        <end position="459"/>
    </location>
</feature>